<comment type="caution">
    <text evidence="1">The sequence shown here is derived from an EMBL/GenBank/DDBJ whole genome shotgun (WGS) entry which is preliminary data.</text>
</comment>
<dbReference type="EMBL" id="LAIR01000002">
    <property type="protein sequence ID" value="KNX37989.1"/>
    <property type="molecule type" value="Genomic_DNA"/>
</dbReference>
<evidence type="ECO:0000313" key="1">
    <source>
        <dbReference type="EMBL" id="KNX37989.1"/>
    </source>
</evidence>
<protein>
    <submittedName>
        <fullName evidence="1">Uncharacterized protein</fullName>
    </submittedName>
</protein>
<name>A0A0L6CJU4_9MICO</name>
<gene>
    <name evidence="1" type="ORF">VV01_13845</name>
</gene>
<proteinExistence type="predicted"/>
<reference evidence="2" key="1">
    <citation type="submission" date="2015-03" db="EMBL/GenBank/DDBJ databases">
        <title>Luteipulveratus halotolerans sp. nov., a novel actinobacterium (Dermacoccaceae) from Sarawak, Malaysia.</title>
        <authorList>
            <person name="Juboi H."/>
            <person name="Basik A."/>
            <person name="Shamsul S.S."/>
            <person name="Arnold P."/>
            <person name="Schmitt E.K."/>
            <person name="Sanglier J.-J."/>
            <person name="Yeo T."/>
        </authorList>
    </citation>
    <scope>NUCLEOTIDE SEQUENCE [LARGE SCALE GENOMIC DNA]</scope>
    <source>
        <strain evidence="2">C296001</strain>
    </source>
</reference>
<organism evidence="1 2">
    <name type="scientific">Luteipulveratus halotolerans</name>
    <dbReference type="NCBI Taxonomy" id="1631356"/>
    <lineage>
        <taxon>Bacteria</taxon>
        <taxon>Bacillati</taxon>
        <taxon>Actinomycetota</taxon>
        <taxon>Actinomycetes</taxon>
        <taxon>Micrococcales</taxon>
        <taxon>Dermacoccaceae</taxon>
        <taxon>Luteipulveratus</taxon>
    </lineage>
</organism>
<dbReference type="RefSeq" id="WP_050670395.1">
    <property type="nucleotide sequence ID" value="NZ_LAIR01000002.1"/>
</dbReference>
<accession>A0A0L6CJU4</accession>
<dbReference type="OrthoDB" id="4870634at2"/>
<dbReference type="Proteomes" id="UP000037397">
    <property type="component" value="Unassembled WGS sequence"/>
</dbReference>
<sequence>MTHRSPVTDDVAVELRRVVQRWHQLPLDRALSHAPAVRELVQQLADATATAQGREPAAVPDLGPAVLPDQLTVMAYDVCAAGLAADLDLATRLAGVRRLLA</sequence>
<evidence type="ECO:0000313" key="2">
    <source>
        <dbReference type="Proteomes" id="UP000037397"/>
    </source>
</evidence>
<keyword evidence="2" id="KW-1185">Reference proteome</keyword>
<dbReference type="AlphaFoldDB" id="A0A0L6CJU4"/>
<dbReference type="STRING" id="1631356.VV01_13845"/>